<proteinExistence type="predicted"/>
<gene>
    <name evidence="5" type="ORF">Ccrd_004065</name>
</gene>
<accession>A0A103XNB0</accession>
<evidence type="ECO:0000256" key="4">
    <source>
        <dbReference type="ARBA" id="ARBA00023284"/>
    </source>
</evidence>
<dbReference type="EMBL" id="LEKV01004587">
    <property type="protein sequence ID" value="KVH93888.1"/>
    <property type="molecule type" value="Genomic_DNA"/>
</dbReference>
<keyword evidence="4" id="KW-0676">Redox-active center</keyword>
<keyword evidence="2" id="KW-0049">Antioxidant</keyword>
<name>A0A103XNB0_CYNCS</name>
<dbReference type="PANTHER" id="PTHR10430:SF8">
    <property type="entry name" value="PEROXIREDOXIN-2A-RELATED"/>
    <property type="match status" value="1"/>
</dbReference>
<comment type="caution">
    <text evidence="5">The sequence shown here is derived from an EMBL/GenBank/DDBJ whole genome shotgun (WGS) entry which is preliminary data.</text>
</comment>
<evidence type="ECO:0000256" key="2">
    <source>
        <dbReference type="ARBA" id="ARBA00022862"/>
    </source>
</evidence>
<evidence type="ECO:0000256" key="1">
    <source>
        <dbReference type="ARBA" id="ARBA00022559"/>
    </source>
</evidence>
<dbReference type="GO" id="GO:0045454">
    <property type="term" value="P:cell redox homeostasis"/>
    <property type="evidence" value="ECO:0007669"/>
    <property type="project" value="TreeGrafter"/>
</dbReference>
<dbReference type="AlphaFoldDB" id="A0A103XNB0"/>
<keyword evidence="3" id="KW-0560">Oxidoreductase</keyword>
<organism evidence="5 6">
    <name type="scientific">Cynara cardunculus var. scolymus</name>
    <name type="common">Globe artichoke</name>
    <name type="synonym">Cynara scolymus</name>
    <dbReference type="NCBI Taxonomy" id="59895"/>
    <lineage>
        <taxon>Eukaryota</taxon>
        <taxon>Viridiplantae</taxon>
        <taxon>Streptophyta</taxon>
        <taxon>Embryophyta</taxon>
        <taxon>Tracheophyta</taxon>
        <taxon>Spermatophyta</taxon>
        <taxon>Magnoliopsida</taxon>
        <taxon>eudicotyledons</taxon>
        <taxon>Gunneridae</taxon>
        <taxon>Pentapetalae</taxon>
        <taxon>asterids</taxon>
        <taxon>campanulids</taxon>
        <taxon>Asterales</taxon>
        <taxon>Asteraceae</taxon>
        <taxon>Carduoideae</taxon>
        <taxon>Cardueae</taxon>
        <taxon>Carduinae</taxon>
        <taxon>Cynara</taxon>
    </lineage>
</organism>
<dbReference type="GO" id="GO:0034599">
    <property type="term" value="P:cellular response to oxidative stress"/>
    <property type="evidence" value="ECO:0007669"/>
    <property type="project" value="InterPro"/>
</dbReference>
<dbReference type="OMA" id="MGKTHIR"/>
<keyword evidence="6" id="KW-1185">Reference proteome</keyword>
<dbReference type="FunFam" id="3.40.30.10:FF:000553">
    <property type="entry name" value="Peroxiredoxin-2C"/>
    <property type="match status" value="1"/>
</dbReference>
<dbReference type="GO" id="GO:0008379">
    <property type="term" value="F:thioredoxin peroxidase activity"/>
    <property type="evidence" value="ECO:0007669"/>
    <property type="project" value="InterPro"/>
</dbReference>
<evidence type="ECO:0000313" key="5">
    <source>
        <dbReference type="EMBL" id="KVH93888.1"/>
    </source>
</evidence>
<reference evidence="5 6" key="1">
    <citation type="journal article" date="2016" name="Sci. Rep.">
        <title>The genome sequence of the outbreeding globe artichoke constructed de novo incorporating a phase-aware low-pass sequencing strategy of F1 progeny.</title>
        <authorList>
            <person name="Scaglione D."/>
            <person name="Reyes-Chin-Wo S."/>
            <person name="Acquadro A."/>
            <person name="Froenicke L."/>
            <person name="Portis E."/>
            <person name="Beitel C."/>
            <person name="Tirone M."/>
            <person name="Mauro R."/>
            <person name="Lo Monaco A."/>
            <person name="Mauromicale G."/>
            <person name="Faccioli P."/>
            <person name="Cattivelli L."/>
            <person name="Rieseberg L."/>
            <person name="Michelmore R."/>
            <person name="Lanteri S."/>
        </authorList>
    </citation>
    <scope>NUCLEOTIDE SEQUENCE [LARGE SCALE GENOMIC DNA]</scope>
    <source>
        <strain evidence="5">2C</strain>
    </source>
</reference>
<dbReference type="GO" id="GO:0042744">
    <property type="term" value="P:hydrogen peroxide catabolic process"/>
    <property type="evidence" value="ECO:0007669"/>
    <property type="project" value="TreeGrafter"/>
</dbReference>
<dbReference type="PANTHER" id="PTHR10430">
    <property type="entry name" value="PEROXIREDOXIN"/>
    <property type="match status" value="1"/>
</dbReference>
<dbReference type="GO" id="GO:0005737">
    <property type="term" value="C:cytoplasm"/>
    <property type="evidence" value="ECO:0007669"/>
    <property type="project" value="TreeGrafter"/>
</dbReference>
<sequence length="75" mass="8020">MKKSYAKTKNVKFLGVGAAKYTHALGMVLDLSKKVLGVCSRRFALLVDDLKVVAANVEAGEEFTVSSANDILAAF</sequence>
<evidence type="ECO:0000313" key="6">
    <source>
        <dbReference type="Proteomes" id="UP000243975"/>
    </source>
</evidence>
<dbReference type="Gene3D" id="3.40.30.10">
    <property type="entry name" value="Glutaredoxin"/>
    <property type="match status" value="1"/>
</dbReference>
<dbReference type="InterPro" id="IPR037944">
    <property type="entry name" value="PRX5-like"/>
</dbReference>
<dbReference type="Gramene" id="KVH93888">
    <property type="protein sequence ID" value="KVH93888"/>
    <property type="gene ID" value="Ccrd_004065"/>
</dbReference>
<protein>
    <submittedName>
        <fullName evidence="5">Redoxin</fullName>
    </submittedName>
</protein>
<dbReference type="STRING" id="59895.A0A103XNB0"/>
<dbReference type="Proteomes" id="UP000243975">
    <property type="component" value="Unassembled WGS sequence"/>
</dbReference>
<evidence type="ECO:0000256" key="3">
    <source>
        <dbReference type="ARBA" id="ARBA00023002"/>
    </source>
</evidence>
<keyword evidence="1" id="KW-0575">Peroxidase</keyword>